<comment type="caution">
    <text evidence="3">The sequence shown here is derived from an EMBL/GenBank/DDBJ whole genome shotgun (WGS) entry which is preliminary data.</text>
</comment>
<keyword evidence="2" id="KW-0812">Transmembrane</keyword>
<evidence type="ECO:0000313" key="4">
    <source>
        <dbReference type="Proteomes" id="UP000474024"/>
    </source>
</evidence>
<organism evidence="3 4">
    <name type="scientific">Roseburia porci</name>
    <dbReference type="NCBI Taxonomy" id="2605790"/>
    <lineage>
        <taxon>Bacteria</taxon>
        <taxon>Bacillati</taxon>
        <taxon>Bacillota</taxon>
        <taxon>Clostridia</taxon>
        <taxon>Lachnospirales</taxon>
        <taxon>Lachnospiraceae</taxon>
        <taxon>Roseburia</taxon>
    </lineage>
</organism>
<evidence type="ECO:0008006" key="5">
    <source>
        <dbReference type="Google" id="ProtNLM"/>
    </source>
</evidence>
<protein>
    <recommendedName>
        <fullName evidence="5">SGNH/GDSL hydrolase family protein</fullName>
    </recommendedName>
</protein>
<keyword evidence="2" id="KW-0472">Membrane</keyword>
<dbReference type="AlphaFoldDB" id="A0A6L5YSF4"/>
<gene>
    <name evidence="3" type="ORF">FYJ75_08665</name>
</gene>
<name>A0A6L5YSF4_9FIRM</name>
<proteinExistence type="predicted"/>
<accession>A0A6L5YSF4</accession>
<sequence length="400" mass="46581">MNRVIQTESSRERQNKGYASQKRKTGSLWENHRFLKLRRPHRIWGILAFWLVAAILFVGAGRVLCYNENESMVNVKGFYQEKKNSLDVVMIGPSELYADYSPPLAWNEFGYTSYNLAISGVPGNLYISMLREVLSRQNPKLVVFNVSGFYWGDDAFSDWKSMHKWFDNTPFSLRKIDEIKRAVPKDKQEEFWWDTLTYHNNWKHPVILAKKAAINMAMTWTGTSYAKGLRTYSVSNQGAGIGQTMGMSFSQTSRQYLEELLQYCRDQNLRNVLFVSAPHQSQPSDPKVLEEIGSVVENAGYDYLNLDKQYTAMGIDPATEFIDGEHLNLHGMRKMTSYLGNYMMEHYELNPEHDSKTTERWNYCYDKTEELLQQCESDMQNGITREYYEASFYHKTKPLN</sequence>
<reference evidence="3 4" key="1">
    <citation type="submission" date="2019-08" db="EMBL/GenBank/DDBJ databases">
        <title>In-depth cultivation of the pig gut microbiome towards novel bacterial diversity and tailored functional studies.</title>
        <authorList>
            <person name="Wylensek D."/>
            <person name="Hitch T.C.A."/>
            <person name="Clavel T."/>
        </authorList>
    </citation>
    <scope>NUCLEOTIDE SEQUENCE [LARGE SCALE GENOMIC DNA]</scope>
    <source>
        <strain evidence="3 4">MUC/MUC-530-WT-4D</strain>
    </source>
</reference>
<keyword evidence="2" id="KW-1133">Transmembrane helix</keyword>
<evidence type="ECO:0000256" key="2">
    <source>
        <dbReference type="SAM" id="Phobius"/>
    </source>
</evidence>
<keyword evidence="4" id="KW-1185">Reference proteome</keyword>
<dbReference type="SUPFAM" id="SSF52266">
    <property type="entry name" value="SGNH hydrolase"/>
    <property type="match status" value="1"/>
</dbReference>
<feature type="transmembrane region" description="Helical" evidence="2">
    <location>
        <begin position="43"/>
        <end position="64"/>
    </location>
</feature>
<dbReference type="RefSeq" id="WP_154430061.1">
    <property type="nucleotide sequence ID" value="NZ_VUNI01000013.1"/>
</dbReference>
<evidence type="ECO:0000256" key="1">
    <source>
        <dbReference type="SAM" id="MobiDB-lite"/>
    </source>
</evidence>
<dbReference type="Proteomes" id="UP000474024">
    <property type="component" value="Unassembled WGS sequence"/>
</dbReference>
<dbReference type="EMBL" id="VUNI01000013">
    <property type="protein sequence ID" value="MST75097.1"/>
    <property type="molecule type" value="Genomic_DNA"/>
</dbReference>
<evidence type="ECO:0000313" key="3">
    <source>
        <dbReference type="EMBL" id="MST75097.1"/>
    </source>
</evidence>
<feature type="region of interest" description="Disordered" evidence="1">
    <location>
        <begin position="1"/>
        <end position="24"/>
    </location>
</feature>